<sequence>MGAATPADPAPELQRAGQGEEARAIDPGLADAVEELRFHETDLLGFCARCHPDGEDGMPASHAVAGAGEHNQIMSE</sequence>
<gene>
    <name evidence="2" type="ORF">GCM10011611_17320</name>
</gene>
<name>A0A8J2YT96_9PROT</name>
<feature type="region of interest" description="Disordered" evidence="1">
    <location>
        <begin position="1"/>
        <end position="23"/>
    </location>
</feature>
<dbReference type="EMBL" id="BMJQ01000004">
    <property type="protein sequence ID" value="GGF12249.1"/>
    <property type="molecule type" value="Genomic_DNA"/>
</dbReference>
<organism evidence="2 3">
    <name type="scientific">Aliidongia dinghuensis</name>
    <dbReference type="NCBI Taxonomy" id="1867774"/>
    <lineage>
        <taxon>Bacteria</taxon>
        <taxon>Pseudomonadati</taxon>
        <taxon>Pseudomonadota</taxon>
        <taxon>Alphaproteobacteria</taxon>
        <taxon>Rhodospirillales</taxon>
        <taxon>Dongiaceae</taxon>
        <taxon>Aliidongia</taxon>
    </lineage>
</organism>
<evidence type="ECO:0000256" key="1">
    <source>
        <dbReference type="SAM" id="MobiDB-lite"/>
    </source>
</evidence>
<evidence type="ECO:0000313" key="2">
    <source>
        <dbReference type="EMBL" id="GGF12249.1"/>
    </source>
</evidence>
<keyword evidence="3" id="KW-1185">Reference proteome</keyword>
<reference evidence="2" key="1">
    <citation type="journal article" date="2014" name="Int. J. Syst. Evol. Microbiol.">
        <title>Complete genome sequence of Corynebacterium casei LMG S-19264T (=DSM 44701T), isolated from a smear-ripened cheese.</title>
        <authorList>
            <consortium name="US DOE Joint Genome Institute (JGI-PGF)"/>
            <person name="Walter F."/>
            <person name="Albersmeier A."/>
            <person name="Kalinowski J."/>
            <person name="Ruckert C."/>
        </authorList>
    </citation>
    <scope>NUCLEOTIDE SEQUENCE</scope>
    <source>
        <strain evidence="2">CGMCC 1.15725</strain>
    </source>
</reference>
<dbReference type="AlphaFoldDB" id="A0A8J2YT96"/>
<accession>A0A8J2YT96</accession>
<proteinExistence type="predicted"/>
<reference evidence="2" key="2">
    <citation type="submission" date="2020-09" db="EMBL/GenBank/DDBJ databases">
        <authorList>
            <person name="Sun Q."/>
            <person name="Zhou Y."/>
        </authorList>
    </citation>
    <scope>NUCLEOTIDE SEQUENCE</scope>
    <source>
        <strain evidence="2">CGMCC 1.15725</strain>
    </source>
</reference>
<dbReference type="Proteomes" id="UP000646365">
    <property type="component" value="Unassembled WGS sequence"/>
</dbReference>
<comment type="caution">
    <text evidence="2">The sequence shown here is derived from an EMBL/GenBank/DDBJ whole genome shotgun (WGS) entry which is preliminary data.</text>
</comment>
<protein>
    <submittedName>
        <fullName evidence="2">Uncharacterized protein</fullName>
    </submittedName>
</protein>
<evidence type="ECO:0000313" key="3">
    <source>
        <dbReference type="Proteomes" id="UP000646365"/>
    </source>
</evidence>